<evidence type="ECO:0000256" key="2">
    <source>
        <dbReference type="SAM" id="SignalP"/>
    </source>
</evidence>
<reference evidence="3 4" key="1">
    <citation type="submission" date="2020-05" db="EMBL/GenBank/DDBJ databases">
        <title>Complete genome sequencing of Campylobacter and Arcobacter type strains.</title>
        <authorList>
            <person name="Miller W.G."/>
            <person name="Yee E."/>
        </authorList>
    </citation>
    <scope>NUCLEOTIDE SEQUENCE [LARGE SCALE GENOMIC DNA]</scope>
    <source>
        <strain evidence="3 4">CCUG 73571</strain>
    </source>
</reference>
<organism evidence="3 4">
    <name type="scientific">Campylobacter armoricus</name>
    <dbReference type="NCBI Taxonomy" id="2505970"/>
    <lineage>
        <taxon>Bacteria</taxon>
        <taxon>Pseudomonadati</taxon>
        <taxon>Campylobacterota</taxon>
        <taxon>Epsilonproteobacteria</taxon>
        <taxon>Campylobacterales</taxon>
        <taxon>Campylobacteraceae</taxon>
        <taxon>Campylobacter</taxon>
    </lineage>
</organism>
<evidence type="ECO:0000313" key="4">
    <source>
        <dbReference type="Proteomes" id="UP000509246"/>
    </source>
</evidence>
<proteinExistence type="predicted"/>
<keyword evidence="4" id="KW-1185">Reference proteome</keyword>
<feature type="region of interest" description="Disordered" evidence="1">
    <location>
        <begin position="119"/>
        <end position="139"/>
    </location>
</feature>
<gene>
    <name evidence="3" type="ORF">CARM_0098</name>
</gene>
<dbReference type="InterPro" id="IPR038310">
    <property type="entry name" value="DUF1104_sf"/>
</dbReference>
<accession>A0A7L5I377</accession>
<evidence type="ECO:0000313" key="3">
    <source>
        <dbReference type="EMBL" id="QKF79060.1"/>
    </source>
</evidence>
<name>A0A7L5I377_9BACT</name>
<dbReference type="Proteomes" id="UP000509246">
    <property type="component" value="Chromosome"/>
</dbReference>
<feature type="chain" id="PRO_5029776114" evidence="2">
    <location>
        <begin position="21"/>
        <end position="139"/>
    </location>
</feature>
<keyword evidence="2" id="KW-0732">Signal</keyword>
<dbReference type="EMBL" id="CP053825">
    <property type="protein sequence ID" value="QKF79060.1"/>
    <property type="molecule type" value="Genomic_DNA"/>
</dbReference>
<sequence>MKKTISLFIISSLAATLALGADFSKKSNDEILNLAKSVSAQDQADLMIEMRKRMNEMKYNDAQEYHYQFRNNLRENVSKLTPQERSQRRVIVQQNMQNITDKMNGKEIRELNLHHRGYSKGMHHRGYHSQTQPYDCPMR</sequence>
<dbReference type="AlphaFoldDB" id="A0A7L5I377"/>
<dbReference type="Gene3D" id="1.20.120.1430">
    <property type="entry name" value="HP0721 helical bundle"/>
    <property type="match status" value="1"/>
</dbReference>
<dbReference type="GeneID" id="56585830"/>
<evidence type="ECO:0000256" key="1">
    <source>
        <dbReference type="SAM" id="MobiDB-lite"/>
    </source>
</evidence>
<dbReference type="RefSeq" id="WP_139426274.1">
    <property type="nucleotide sequence ID" value="NZ_CBCSFY010000007.1"/>
</dbReference>
<dbReference type="Pfam" id="PF06518">
    <property type="entry name" value="DUF1104"/>
    <property type="match status" value="1"/>
</dbReference>
<feature type="signal peptide" evidence="2">
    <location>
        <begin position="1"/>
        <end position="20"/>
    </location>
</feature>
<dbReference type="KEGG" id="carm:CARM_0098"/>
<dbReference type="InterPro" id="IPR009488">
    <property type="entry name" value="DUF1104"/>
</dbReference>
<protein>
    <submittedName>
        <fullName evidence="3">DUF1104 domain-containing protein</fullName>
    </submittedName>
</protein>